<keyword evidence="7" id="KW-0539">Nucleus</keyword>
<evidence type="ECO:0000256" key="5">
    <source>
        <dbReference type="ARBA" id="ARBA00022679"/>
    </source>
</evidence>
<dbReference type="InterPro" id="IPR046341">
    <property type="entry name" value="SET_dom_sf"/>
</dbReference>
<comment type="caution">
    <text evidence="11">The sequence shown here is derived from an EMBL/GenBank/DDBJ whole genome shotgun (WGS) entry which is preliminary data.</text>
</comment>
<dbReference type="PROSITE" id="PS50280">
    <property type="entry name" value="SET"/>
    <property type="match status" value="1"/>
</dbReference>
<sequence>MSYRHKKLREEDIAICECKYDACDPESACGQRCLNVLTSIECTIGYCQCGENCRNQRFQKCEYAKTKLFRTEGRGWGLLADENIKAGQFIIECCGEVISSEEAKRRSQSYEARELKDAYIISLEANYFIDSTRKGNFGRFINHSCWPNCETRKWKVSGETRLGIFAKQDIYVGMELTYNYNFEWYGGATVRCLCGAANCSIFLGAKSQRFQEYSHVWEDGDDRYMVEDVPLYDSAEDEPFLVISGTSGGNEHTRILNDSEGSMFKLEPSNSTCKNYNIGSGSTTKKKFKRIPKLKFKSSIRKLVNDGDFSKMFASKEAREEVSKYEV</sequence>
<feature type="domain" description="Post-SET" evidence="9">
    <location>
        <begin position="188"/>
        <end position="204"/>
    </location>
</feature>
<keyword evidence="3" id="KW-0158">Chromosome</keyword>
<dbReference type="InterPro" id="IPR050777">
    <property type="entry name" value="SET2_Histone-Lys_MeTrsfase"/>
</dbReference>
<dbReference type="PANTHER" id="PTHR22884">
    <property type="entry name" value="SET DOMAIN PROTEINS"/>
    <property type="match status" value="1"/>
</dbReference>
<keyword evidence="12" id="KW-1185">Reference proteome</keyword>
<feature type="unsure residue" description="D or N" evidence="11">
    <location>
        <position position="21"/>
    </location>
</feature>
<keyword evidence="6" id="KW-0949">S-adenosyl-L-methionine</keyword>
<dbReference type="InterPro" id="IPR006560">
    <property type="entry name" value="AWS_dom"/>
</dbReference>
<evidence type="ECO:0000256" key="4">
    <source>
        <dbReference type="ARBA" id="ARBA00022603"/>
    </source>
</evidence>
<dbReference type="Proteomes" id="UP000823775">
    <property type="component" value="Unassembled WGS sequence"/>
</dbReference>
<organism evidence="11 12">
    <name type="scientific">Datura stramonium</name>
    <name type="common">Jimsonweed</name>
    <name type="synonym">Common thornapple</name>
    <dbReference type="NCBI Taxonomy" id="4076"/>
    <lineage>
        <taxon>Eukaryota</taxon>
        <taxon>Viridiplantae</taxon>
        <taxon>Streptophyta</taxon>
        <taxon>Embryophyta</taxon>
        <taxon>Tracheophyta</taxon>
        <taxon>Spermatophyta</taxon>
        <taxon>Magnoliopsida</taxon>
        <taxon>eudicotyledons</taxon>
        <taxon>Gunneridae</taxon>
        <taxon>Pentapetalae</taxon>
        <taxon>asterids</taxon>
        <taxon>lamiids</taxon>
        <taxon>Solanales</taxon>
        <taxon>Solanaceae</taxon>
        <taxon>Solanoideae</taxon>
        <taxon>Datureae</taxon>
        <taxon>Datura</taxon>
    </lineage>
</organism>
<dbReference type="SMART" id="SM00570">
    <property type="entry name" value="AWS"/>
    <property type="match status" value="1"/>
</dbReference>
<name>A0ABS8SRU5_DATST</name>
<dbReference type="Gene3D" id="2.170.270.10">
    <property type="entry name" value="SET domain"/>
    <property type="match status" value="1"/>
</dbReference>
<dbReference type="Pfam" id="PF00856">
    <property type="entry name" value="SET"/>
    <property type="match status" value="1"/>
</dbReference>
<dbReference type="PROSITE" id="PS51215">
    <property type="entry name" value="AWS"/>
    <property type="match status" value="1"/>
</dbReference>
<keyword evidence="4" id="KW-0489">Methyltransferase</keyword>
<comment type="subcellular location">
    <subcellularLocation>
        <location evidence="2">Chromosome</location>
    </subcellularLocation>
    <subcellularLocation>
        <location evidence="1">Nucleus</location>
    </subcellularLocation>
</comment>
<evidence type="ECO:0000256" key="7">
    <source>
        <dbReference type="ARBA" id="ARBA00023242"/>
    </source>
</evidence>
<dbReference type="Pfam" id="PF17907">
    <property type="entry name" value="AWS"/>
    <property type="match status" value="1"/>
</dbReference>
<dbReference type="SMART" id="SM00317">
    <property type="entry name" value="SET"/>
    <property type="match status" value="1"/>
</dbReference>
<keyword evidence="5" id="KW-0808">Transferase</keyword>
<dbReference type="SUPFAM" id="SSF82199">
    <property type="entry name" value="SET domain"/>
    <property type="match status" value="1"/>
</dbReference>
<reference evidence="11 12" key="1">
    <citation type="journal article" date="2021" name="BMC Genomics">
        <title>Datura genome reveals duplications of psychoactive alkaloid biosynthetic genes and high mutation rate following tissue culture.</title>
        <authorList>
            <person name="Rajewski A."/>
            <person name="Carter-House D."/>
            <person name="Stajich J."/>
            <person name="Litt A."/>
        </authorList>
    </citation>
    <scope>NUCLEOTIDE SEQUENCE [LARGE SCALE GENOMIC DNA]</scope>
    <source>
        <strain evidence="11">AR-01</strain>
    </source>
</reference>
<feature type="domain" description="SET" evidence="8">
    <location>
        <begin position="64"/>
        <end position="181"/>
    </location>
</feature>
<evidence type="ECO:0000313" key="12">
    <source>
        <dbReference type="Proteomes" id="UP000823775"/>
    </source>
</evidence>
<evidence type="ECO:0000313" key="11">
    <source>
        <dbReference type="EMBL" id="MCD7461500.1"/>
    </source>
</evidence>
<evidence type="ECO:0000259" key="8">
    <source>
        <dbReference type="PROSITE" id="PS50280"/>
    </source>
</evidence>
<proteinExistence type="predicted"/>
<dbReference type="PROSITE" id="PS50868">
    <property type="entry name" value="POST_SET"/>
    <property type="match status" value="1"/>
</dbReference>
<evidence type="ECO:0000256" key="2">
    <source>
        <dbReference type="ARBA" id="ARBA00004286"/>
    </source>
</evidence>
<evidence type="ECO:0000259" key="10">
    <source>
        <dbReference type="PROSITE" id="PS51215"/>
    </source>
</evidence>
<dbReference type="InterPro" id="IPR001214">
    <property type="entry name" value="SET_dom"/>
</dbReference>
<evidence type="ECO:0000256" key="6">
    <source>
        <dbReference type="ARBA" id="ARBA00022691"/>
    </source>
</evidence>
<evidence type="ECO:0000259" key="9">
    <source>
        <dbReference type="PROSITE" id="PS50868"/>
    </source>
</evidence>
<dbReference type="InterPro" id="IPR003616">
    <property type="entry name" value="Post-SET_dom"/>
</dbReference>
<feature type="domain" description="AWS" evidence="10">
    <location>
        <begin position="11"/>
        <end position="62"/>
    </location>
</feature>
<accession>A0ABS8SRU5</accession>
<evidence type="ECO:0000256" key="1">
    <source>
        <dbReference type="ARBA" id="ARBA00004123"/>
    </source>
</evidence>
<gene>
    <name evidence="11" type="primary">ASHH1_2</name>
    <name evidence="11" type="ORF">HAX54_046293</name>
</gene>
<evidence type="ECO:0000256" key="3">
    <source>
        <dbReference type="ARBA" id="ARBA00022454"/>
    </source>
</evidence>
<dbReference type="EMBL" id="JACEIK010000729">
    <property type="protein sequence ID" value="MCD7461500.1"/>
    <property type="molecule type" value="Genomic_DNA"/>
</dbReference>
<protein>
    <submittedName>
        <fullName evidence="11">Histone-lysine N-methyltransferase ashh1</fullName>
    </submittedName>
</protein>